<dbReference type="Pfam" id="PF00450">
    <property type="entry name" value="Peptidase_S10"/>
    <property type="match status" value="1"/>
</dbReference>
<evidence type="ECO:0000313" key="8">
    <source>
        <dbReference type="Proteomes" id="UP000266188"/>
    </source>
</evidence>
<organism evidence="7 8">
    <name type="scientific">Aspergillus sclerotialis</name>
    <dbReference type="NCBI Taxonomy" id="2070753"/>
    <lineage>
        <taxon>Eukaryota</taxon>
        <taxon>Fungi</taxon>
        <taxon>Dikarya</taxon>
        <taxon>Ascomycota</taxon>
        <taxon>Pezizomycotina</taxon>
        <taxon>Eurotiomycetes</taxon>
        <taxon>Eurotiomycetidae</taxon>
        <taxon>Eurotiales</taxon>
        <taxon>Aspergillaceae</taxon>
        <taxon>Aspergillus</taxon>
        <taxon>Aspergillus subgen. Polypaecilum</taxon>
    </lineage>
</organism>
<dbReference type="Gene3D" id="3.40.50.1820">
    <property type="entry name" value="alpha/beta hydrolase"/>
    <property type="match status" value="1"/>
</dbReference>
<dbReference type="AlphaFoldDB" id="A0A3A2ZHR4"/>
<proteinExistence type="inferred from homology"/>
<evidence type="ECO:0000256" key="4">
    <source>
        <dbReference type="ARBA" id="ARBA00022729"/>
    </source>
</evidence>
<dbReference type="PANTHER" id="PTHR11802:SF189">
    <property type="entry name" value="CARBOXYPEPTIDASE"/>
    <property type="match status" value="1"/>
</dbReference>
<evidence type="ECO:0000256" key="2">
    <source>
        <dbReference type="ARBA" id="ARBA00022645"/>
    </source>
</evidence>
<evidence type="ECO:0000256" key="6">
    <source>
        <dbReference type="ARBA" id="ARBA00023180"/>
    </source>
</evidence>
<dbReference type="GO" id="GO:0006508">
    <property type="term" value="P:proteolysis"/>
    <property type="evidence" value="ECO:0007669"/>
    <property type="project" value="UniProtKB-KW"/>
</dbReference>
<accession>A0A3A2ZHR4</accession>
<gene>
    <name evidence="7" type="ORF">PHISCL_05054</name>
</gene>
<evidence type="ECO:0000313" key="7">
    <source>
        <dbReference type="EMBL" id="RJE22586.1"/>
    </source>
</evidence>
<evidence type="ECO:0000256" key="3">
    <source>
        <dbReference type="ARBA" id="ARBA00022670"/>
    </source>
</evidence>
<name>A0A3A2ZHR4_9EURO</name>
<comment type="caution">
    <text evidence="7">The sequence shown here is derived from an EMBL/GenBank/DDBJ whole genome shotgun (WGS) entry which is preliminary data.</text>
</comment>
<dbReference type="GO" id="GO:0000324">
    <property type="term" value="C:fungal-type vacuole"/>
    <property type="evidence" value="ECO:0007669"/>
    <property type="project" value="TreeGrafter"/>
</dbReference>
<comment type="similarity">
    <text evidence="1">Belongs to the peptidase S10 family.</text>
</comment>
<keyword evidence="3" id="KW-0645">Protease</keyword>
<keyword evidence="8" id="KW-1185">Reference proteome</keyword>
<keyword evidence="5" id="KW-0378">Hydrolase</keyword>
<dbReference type="STRING" id="2070753.A0A3A2ZHR4"/>
<dbReference type="SUPFAM" id="SSF53474">
    <property type="entry name" value="alpha/beta-Hydrolases"/>
    <property type="match status" value="1"/>
</dbReference>
<sequence length="597" mass="67508">STAGQYFPPTPELLKTVESKNYKGVKISYKEPGVCETTKGVKSYSGYVHLPPGTLNDFHLDQPDTINTFFWFFESRKDSIGAPLAIWLNGGPGSSSLTGLMQENGPCHVNPDSNSTVLNAWSWNNNVNMLYIEQPVQVRFSYDVLKNGTLNQLTQTWDVSPWKDGIPKPNNIFEVGTFSSMDMSKTANTTENAGKALWYFLQVWLAEFPEYKTHNDRVSLWTQSYGGHYGPAFAKLFQKQNKKIANKSKDVSKHHRQIHIDTLGIINGCIDMLLQMPYFPQMAFNNSYGIQVYDREIYDKAINDYKKPGGCKELIEKCRDLASQGDPEMYGNNQTVNKACVAANNNCRYVIEQAFYDHNHRSANDIGHFFPDPFPPQFYIGYLNQHWVQSALGVPVNYSFAARSSYAAFQTTGDWARDSHNGYLADIGELLDSGVKVALLYGDRDYVCNWYGGEAVSLNIPYTRERKFRAAGYAKFQTNESYVGGLVRQHANFSFTRVYQSGHEIPAYQPETAYQIFHRAMFNRDIATGRFSTAHDLEYTTEGMGYIWDVREEMPNPPEPVCYILNLNNACTAEQIESVVDGSAVVKDFVVVGKDSK</sequence>
<keyword evidence="4" id="KW-0732">Signal</keyword>
<dbReference type="PROSITE" id="PS00560">
    <property type="entry name" value="CARBOXYPEPT_SER_HIS"/>
    <property type="match status" value="1"/>
</dbReference>
<dbReference type="PRINTS" id="PR00724">
    <property type="entry name" value="CRBOXYPTASEC"/>
</dbReference>
<dbReference type="GO" id="GO:0004185">
    <property type="term" value="F:serine-type carboxypeptidase activity"/>
    <property type="evidence" value="ECO:0007669"/>
    <property type="project" value="InterPro"/>
</dbReference>
<reference evidence="8" key="1">
    <citation type="submission" date="2017-02" db="EMBL/GenBank/DDBJ databases">
        <authorList>
            <person name="Tafer H."/>
            <person name="Lopandic K."/>
        </authorList>
    </citation>
    <scope>NUCLEOTIDE SEQUENCE [LARGE SCALE GENOMIC DNA]</scope>
    <source>
        <strain evidence="8">CBS 366.77</strain>
    </source>
</reference>
<dbReference type="Proteomes" id="UP000266188">
    <property type="component" value="Unassembled WGS sequence"/>
</dbReference>
<dbReference type="InterPro" id="IPR029058">
    <property type="entry name" value="AB_hydrolase_fold"/>
</dbReference>
<keyword evidence="6" id="KW-0325">Glycoprotein</keyword>
<dbReference type="EMBL" id="MVGC01000160">
    <property type="protein sequence ID" value="RJE22586.1"/>
    <property type="molecule type" value="Genomic_DNA"/>
</dbReference>
<evidence type="ECO:0000256" key="5">
    <source>
        <dbReference type="ARBA" id="ARBA00022801"/>
    </source>
</evidence>
<evidence type="ECO:0000256" key="1">
    <source>
        <dbReference type="ARBA" id="ARBA00009431"/>
    </source>
</evidence>
<keyword evidence="2 7" id="KW-0121">Carboxypeptidase</keyword>
<feature type="non-terminal residue" evidence="7">
    <location>
        <position position="1"/>
    </location>
</feature>
<dbReference type="InterPro" id="IPR033124">
    <property type="entry name" value="Ser_caboxypep_his_AS"/>
</dbReference>
<dbReference type="InterPro" id="IPR001563">
    <property type="entry name" value="Peptidase_S10"/>
</dbReference>
<dbReference type="OrthoDB" id="443318at2759"/>
<protein>
    <submittedName>
        <fullName evidence="7">Carboxypeptidase S1</fullName>
    </submittedName>
</protein>
<dbReference type="PANTHER" id="PTHR11802">
    <property type="entry name" value="SERINE PROTEASE FAMILY S10 SERINE CARBOXYPEPTIDASE"/>
    <property type="match status" value="1"/>
</dbReference>